<keyword evidence="2 3" id="KW-0802">TPR repeat</keyword>
<gene>
    <name evidence="5" type="ORF">ACFL6M_00550</name>
</gene>
<evidence type="ECO:0000313" key="6">
    <source>
        <dbReference type="Proteomes" id="UP001593833"/>
    </source>
</evidence>
<proteinExistence type="predicted"/>
<sequence length="366" mass="40587">MSRLNGGPARKIICVSIVLTLTVFAQAMASQSAGVAESAYELRMKGKLDDARKMLEEALVKDPDYAAGHYELARLTLHMGLGNPREMSSLLPKAQESIDLAMEKDPTEVAYPFFAGHVRFMLAYMAMQQGGPDVAAKVASSCSAFEAALRLKPDYREAKLHLVELYADAPEGGDRSKAEAYTSELEKEDEVFGVKARSILEDVGVADWKLLRDKYPGDTDVIEELGKAYLNKGNVIETGKCFEEAIRIDPKTAFLFMDLGRYHVFGAIQAMQSDDKEVLQMHLSAAEIAIRRYLEFEQSAPMKAYALEMLAKVKRGAGDQEEKERLRKEAQALDPHHSKATGSPGLVLFMSPGTILQDHRYLARPY</sequence>
<dbReference type="Proteomes" id="UP001593833">
    <property type="component" value="Unassembled WGS sequence"/>
</dbReference>
<feature type="chain" id="PRO_5046909462" evidence="4">
    <location>
        <begin position="30"/>
        <end position="366"/>
    </location>
</feature>
<dbReference type="InterPro" id="IPR019734">
    <property type="entry name" value="TPR_rpt"/>
</dbReference>
<dbReference type="InterPro" id="IPR051012">
    <property type="entry name" value="CellSynth/LPSAsmb/PSIAsmb"/>
</dbReference>
<keyword evidence="1" id="KW-0677">Repeat</keyword>
<dbReference type="PROSITE" id="PS50005">
    <property type="entry name" value="TPR"/>
    <property type="match status" value="1"/>
</dbReference>
<name>A0ABV6YIA4_UNCEI</name>
<dbReference type="Gene3D" id="1.25.40.10">
    <property type="entry name" value="Tetratricopeptide repeat domain"/>
    <property type="match status" value="1"/>
</dbReference>
<comment type="caution">
    <text evidence="5">The sequence shown here is derived from an EMBL/GenBank/DDBJ whole genome shotgun (WGS) entry which is preliminary data.</text>
</comment>
<dbReference type="InterPro" id="IPR011990">
    <property type="entry name" value="TPR-like_helical_dom_sf"/>
</dbReference>
<dbReference type="SUPFAM" id="SSF48452">
    <property type="entry name" value="TPR-like"/>
    <property type="match status" value="2"/>
</dbReference>
<evidence type="ECO:0000256" key="4">
    <source>
        <dbReference type="SAM" id="SignalP"/>
    </source>
</evidence>
<protein>
    <submittedName>
        <fullName evidence="5">Tetratricopeptide repeat protein</fullName>
    </submittedName>
</protein>
<organism evidence="5 6">
    <name type="scientific">Eiseniibacteriota bacterium</name>
    <dbReference type="NCBI Taxonomy" id="2212470"/>
    <lineage>
        <taxon>Bacteria</taxon>
        <taxon>Candidatus Eiseniibacteriota</taxon>
    </lineage>
</organism>
<evidence type="ECO:0000256" key="1">
    <source>
        <dbReference type="ARBA" id="ARBA00022737"/>
    </source>
</evidence>
<feature type="signal peptide" evidence="4">
    <location>
        <begin position="1"/>
        <end position="29"/>
    </location>
</feature>
<keyword evidence="4" id="KW-0732">Signal</keyword>
<dbReference type="PANTHER" id="PTHR45586:SF1">
    <property type="entry name" value="LIPOPOLYSACCHARIDE ASSEMBLY PROTEIN B"/>
    <property type="match status" value="1"/>
</dbReference>
<accession>A0ABV6YIA4</accession>
<dbReference type="PANTHER" id="PTHR45586">
    <property type="entry name" value="TPR REPEAT-CONTAINING PROTEIN PA4667"/>
    <property type="match status" value="1"/>
</dbReference>
<dbReference type="EMBL" id="JBHPKH010000003">
    <property type="protein sequence ID" value="MFC1572066.1"/>
    <property type="molecule type" value="Genomic_DNA"/>
</dbReference>
<reference evidence="5 6" key="1">
    <citation type="submission" date="2024-09" db="EMBL/GenBank/DDBJ databases">
        <authorList>
            <person name="D'Angelo T."/>
        </authorList>
    </citation>
    <scope>NUCLEOTIDE SEQUENCE [LARGE SCALE GENOMIC DNA]</scope>
    <source>
        <strain evidence="5">SAG AM-320-E07</strain>
    </source>
</reference>
<feature type="repeat" description="TPR" evidence="3">
    <location>
        <begin position="219"/>
        <end position="252"/>
    </location>
</feature>
<keyword evidence="6" id="KW-1185">Reference proteome</keyword>
<evidence type="ECO:0000256" key="3">
    <source>
        <dbReference type="PROSITE-ProRule" id="PRU00339"/>
    </source>
</evidence>
<evidence type="ECO:0000256" key="2">
    <source>
        <dbReference type="ARBA" id="ARBA00022803"/>
    </source>
</evidence>
<evidence type="ECO:0000313" key="5">
    <source>
        <dbReference type="EMBL" id="MFC1572066.1"/>
    </source>
</evidence>